<dbReference type="AlphaFoldDB" id="A0A1G6RQY2"/>
<evidence type="ECO:0000313" key="2">
    <source>
        <dbReference type="Proteomes" id="UP000198995"/>
    </source>
</evidence>
<dbReference type="Proteomes" id="UP000198995">
    <property type="component" value="Unassembled WGS sequence"/>
</dbReference>
<keyword evidence="2" id="KW-1185">Reference proteome</keyword>
<gene>
    <name evidence="1" type="ORF">SAMN04489866_10180</name>
</gene>
<accession>A0A1G6RQY2</accession>
<evidence type="ECO:0000313" key="1">
    <source>
        <dbReference type="EMBL" id="SDD06356.1"/>
    </source>
</evidence>
<reference evidence="1 2" key="1">
    <citation type="submission" date="2016-10" db="EMBL/GenBank/DDBJ databases">
        <authorList>
            <person name="de Groot N.N."/>
        </authorList>
    </citation>
    <scope>NUCLEOTIDE SEQUENCE [LARGE SCALE GENOMIC DNA]</scope>
    <source>
        <strain evidence="1 2">DSM 20475</strain>
    </source>
</reference>
<protein>
    <submittedName>
        <fullName evidence="1">Minor capsid protein</fullName>
    </submittedName>
</protein>
<dbReference type="InterPro" id="IPR021080">
    <property type="entry name" value="Minor_capsid_protein"/>
</dbReference>
<dbReference type="EMBL" id="FNAF01000001">
    <property type="protein sequence ID" value="SDD06356.1"/>
    <property type="molecule type" value="Genomic_DNA"/>
</dbReference>
<name>A0A1G6RQY2_PEPNI</name>
<proteinExistence type="predicted"/>
<organism evidence="1 2">
    <name type="scientific">Peptococcus niger</name>
    <dbReference type="NCBI Taxonomy" id="2741"/>
    <lineage>
        <taxon>Bacteria</taxon>
        <taxon>Bacillati</taxon>
        <taxon>Bacillota</taxon>
        <taxon>Clostridia</taxon>
        <taxon>Eubacteriales</taxon>
        <taxon>Peptococcaceae</taxon>
        <taxon>Peptococcus</taxon>
    </lineage>
</organism>
<dbReference type="OrthoDB" id="1846398at2"/>
<sequence>MIRFNVIIDDDNIGKDILEKLSLTGAAQQVLDEQIKKDCDPKVPLDMGALKDSVHAHSSPGRIVWQTPYAKRWYYEPARFAGAPERGNHWFERAKAERLPEWVQVIRRVLGL</sequence>
<dbReference type="Pfam" id="PF11114">
    <property type="entry name" value="Minor_capsid_2"/>
    <property type="match status" value="1"/>
</dbReference>
<dbReference type="RefSeq" id="WP_091790781.1">
    <property type="nucleotide sequence ID" value="NZ_FNAF01000001.1"/>
</dbReference>
<dbReference type="STRING" id="2741.SAMN04489866_10180"/>